<evidence type="ECO:0000313" key="1">
    <source>
        <dbReference type="EMBL" id="EWS82488.1"/>
    </source>
</evidence>
<organism evidence="1 2">
    <name type="scientific">Brachybacterium phenoliresistens</name>
    <dbReference type="NCBI Taxonomy" id="396014"/>
    <lineage>
        <taxon>Bacteria</taxon>
        <taxon>Bacillati</taxon>
        <taxon>Actinomycetota</taxon>
        <taxon>Actinomycetes</taxon>
        <taxon>Micrococcales</taxon>
        <taxon>Dermabacteraceae</taxon>
        <taxon>Brachybacterium</taxon>
    </lineage>
</organism>
<proteinExistence type="predicted"/>
<sequence>MEALLLPREDELIVICEDLHQAACDPGRLLDAAARVPFARRAAALIEHIGNGRELGPDRRLTRSDVEALRPAFELEQLSPTFLRIPRLDVVFEVLCAEGWLERIGGRVTPGDHPVAYVEESMDAESFAYFAHAVVVAALAHRFAGRIGRVPHSSSALTFRALLAACRPQGLTVPDPWGPECRDALVDLVPPHLDPEVVEGLEGIIDDLEMARDLGILGGSGAHYTGGIALYTALAAVGDDHAGPPQVPETLR</sequence>
<evidence type="ECO:0000313" key="2">
    <source>
        <dbReference type="Proteomes" id="UP000023067"/>
    </source>
</evidence>
<name>Z9JWW8_9MICO</name>
<comment type="caution">
    <text evidence="1">The sequence shown here is derived from an EMBL/GenBank/DDBJ whole genome shotgun (WGS) entry which is preliminary data.</text>
</comment>
<protein>
    <submittedName>
        <fullName evidence="1">Uncharacterized protein</fullName>
    </submittedName>
</protein>
<dbReference type="HOGENOM" id="CLU_1101226_0_0_11"/>
<dbReference type="PATRIC" id="fig|396014.3.peg.1020"/>
<accession>Z9JWW8</accession>
<dbReference type="EMBL" id="JDYK01000003">
    <property type="protein sequence ID" value="EWS82488.1"/>
    <property type="molecule type" value="Genomic_DNA"/>
</dbReference>
<gene>
    <name evidence="1" type="ORF">BF93_12565</name>
</gene>
<dbReference type="AlphaFoldDB" id="Z9JWW8"/>
<dbReference type="eggNOG" id="ENOG5031E5Y">
    <property type="taxonomic scope" value="Bacteria"/>
</dbReference>
<dbReference type="Proteomes" id="UP000023067">
    <property type="component" value="Unassembled WGS sequence"/>
</dbReference>
<keyword evidence="2" id="KW-1185">Reference proteome</keyword>
<reference evidence="1 2" key="1">
    <citation type="submission" date="2014-02" db="EMBL/GenBank/DDBJ databases">
        <title>Genome sequence of Brachybacterium phenoliresistens strain W13A50.</title>
        <authorList>
            <person name="Wang X."/>
        </authorList>
    </citation>
    <scope>NUCLEOTIDE SEQUENCE [LARGE SCALE GENOMIC DNA]</scope>
    <source>
        <strain evidence="1 2">W13A50</strain>
    </source>
</reference>